<proteinExistence type="predicted"/>
<dbReference type="AlphaFoldDB" id="A0A562VLW7"/>
<dbReference type="Proteomes" id="UP000319449">
    <property type="component" value="Unassembled WGS sequence"/>
</dbReference>
<keyword evidence="2" id="KW-1185">Reference proteome</keyword>
<evidence type="ECO:0000313" key="2">
    <source>
        <dbReference type="Proteomes" id="UP000319449"/>
    </source>
</evidence>
<reference evidence="1 2" key="1">
    <citation type="submission" date="2019-07" db="EMBL/GenBank/DDBJ databases">
        <title>Genomic Encyclopedia of Archaeal and Bacterial Type Strains, Phase II (KMG-II): from individual species to whole genera.</title>
        <authorList>
            <person name="Goeker M."/>
        </authorList>
    </citation>
    <scope>NUCLEOTIDE SEQUENCE [LARGE SCALE GENOMIC DNA]</scope>
    <source>
        <strain evidence="1 2">ATCC BAA-1139</strain>
    </source>
</reference>
<dbReference type="RefSeq" id="WP_145022522.1">
    <property type="nucleotide sequence ID" value="NZ_VLLN01000012.1"/>
</dbReference>
<protein>
    <submittedName>
        <fullName evidence="1">Uncharacterized protein</fullName>
    </submittedName>
</protein>
<accession>A0A562VLW7</accession>
<dbReference type="OrthoDB" id="5397576at2"/>
<name>A0A562VLW7_9BACT</name>
<organism evidence="1 2">
    <name type="scientific">Geobacter argillaceus</name>
    <dbReference type="NCBI Taxonomy" id="345631"/>
    <lineage>
        <taxon>Bacteria</taxon>
        <taxon>Pseudomonadati</taxon>
        <taxon>Thermodesulfobacteriota</taxon>
        <taxon>Desulfuromonadia</taxon>
        <taxon>Geobacterales</taxon>
        <taxon>Geobacteraceae</taxon>
        <taxon>Geobacter</taxon>
    </lineage>
</organism>
<dbReference type="EMBL" id="VLLN01000012">
    <property type="protein sequence ID" value="TWJ18953.1"/>
    <property type="molecule type" value="Genomic_DNA"/>
</dbReference>
<sequence length="87" mass="10074">MILEESLFDKVIVYFENEFASVKKELKAGFLDDYRERVLTSQKISHALNLLSPYARNEWRARKLVKDGEALKNELLSARDIVTKPSS</sequence>
<gene>
    <name evidence="1" type="ORF">JN12_02169</name>
</gene>
<evidence type="ECO:0000313" key="1">
    <source>
        <dbReference type="EMBL" id="TWJ18953.1"/>
    </source>
</evidence>
<comment type="caution">
    <text evidence="1">The sequence shown here is derived from an EMBL/GenBank/DDBJ whole genome shotgun (WGS) entry which is preliminary data.</text>
</comment>